<dbReference type="Gene3D" id="1.20.5.4090">
    <property type="match status" value="1"/>
</dbReference>
<accession>A0A6N2QVD0</accession>
<dbReference type="NCBIfam" id="NF041497">
    <property type="entry name" value="MobV"/>
    <property type="match status" value="1"/>
</dbReference>
<dbReference type="GO" id="GO:0003677">
    <property type="term" value="F:DNA binding"/>
    <property type="evidence" value="ECO:0007669"/>
    <property type="project" value="InterPro"/>
</dbReference>
<evidence type="ECO:0000256" key="1">
    <source>
        <dbReference type="ARBA" id="ARBA00010657"/>
    </source>
</evidence>
<protein>
    <submittedName>
        <fullName evidence="4">Plasmid recombination enzyme</fullName>
    </submittedName>
</protein>
<name>A0A6N2QVD0_9FIRM</name>
<sequence length="373" mass="42629">MSYVIARVIKVKSTAIGAMQYHNDRAPGEHLNPDIDPERTHLNYELHDAEGCYLPRKYAAEVDAKIAANRTSGRKVRKDAVKLVEGIITASPEFFEGKSEEECRRFFEDAYAFVCAEMGAENVIHFTVHMDETTPHAHWGAVPIKDGRLSWKAFFDGRGGLSAFQDRCFEKVGKPWGLDRGEKHSGRRYRETAEMKRDLEQEVEELREQKAALIDEIAYKDGQLYELQDAVVSKEIEIDQLKSEVKRQRSTIDRLERTISGLEERLDKAVGNIIEIADTMRWRFEPQNWRKALSRLVDNPIAHAALAVRQNVARWVEKDARAADRVIKREVKSVRKELGALAAEAQQMRKSGKQLESERPSGRPESRSKGVDR</sequence>
<evidence type="ECO:0000256" key="2">
    <source>
        <dbReference type="SAM" id="Coils"/>
    </source>
</evidence>
<dbReference type="AlphaFoldDB" id="A0A6N2QVD0"/>
<dbReference type="Gene3D" id="3.30.930.30">
    <property type="match status" value="1"/>
</dbReference>
<proteinExistence type="inferred from homology"/>
<evidence type="ECO:0000256" key="3">
    <source>
        <dbReference type="SAM" id="MobiDB-lite"/>
    </source>
</evidence>
<dbReference type="CDD" id="cd17242">
    <property type="entry name" value="MobM_relaxase"/>
    <property type="match status" value="1"/>
</dbReference>
<comment type="similarity">
    <text evidence="1">Belongs to the plasmid mobilization pre family.</text>
</comment>
<organism evidence="4">
    <name type="scientific">uncultured Anaerotruncus sp</name>
    <dbReference type="NCBI Taxonomy" id="905011"/>
    <lineage>
        <taxon>Bacteria</taxon>
        <taxon>Bacillati</taxon>
        <taxon>Bacillota</taxon>
        <taxon>Clostridia</taxon>
        <taxon>Eubacteriales</taxon>
        <taxon>Oscillospiraceae</taxon>
        <taxon>Anaerotruncus</taxon>
        <taxon>environmental samples</taxon>
    </lineage>
</organism>
<gene>
    <name evidence="4" type="ORF">AULFYP135_00007</name>
</gene>
<dbReference type="EMBL" id="CACRSL010000002">
    <property type="protein sequence ID" value="VYS72000.1"/>
    <property type="molecule type" value="Genomic_DNA"/>
</dbReference>
<evidence type="ECO:0000313" key="4">
    <source>
        <dbReference type="EMBL" id="VYS72000.1"/>
    </source>
</evidence>
<dbReference type="GO" id="GO:0006310">
    <property type="term" value="P:DNA recombination"/>
    <property type="evidence" value="ECO:0007669"/>
    <property type="project" value="InterPro"/>
</dbReference>
<keyword evidence="2" id="KW-0175">Coiled coil</keyword>
<feature type="coiled-coil region" evidence="2">
    <location>
        <begin position="189"/>
        <end position="272"/>
    </location>
</feature>
<feature type="compositionally biased region" description="Basic and acidic residues" evidence="3">
    <location>
        <begin position="353"/>
        <end position="373"/>
    </location>
</feature>
<reference evidence="4" key="1">
    <citation type="submission" date="2019-11" db="EMBL/GenBank/DDBJ databases">
        <authorList>
            <person name="Feng L."/>
        </authorList>
    </citation>
    <scope>NUCLEOTIDE SEQUENCE</scope>
    <source>
        <strain evidence="4">AundefinedLFYP135</strain>
    </source>
</reference>
<feature type="region of interest" description="Disordered" evidence="3">
    <location>
        <begin position="345"/>
        <end position="373"/>
    </location>
</feature>
<dbReference type="Pfam" id="PF01076">
    <property type="entry name" value="Mob_Pre"/>
    <property type="match status" value="1"/>
</dbReference>
<dbReference type="InterPro" id="IPR001668">
    <property type="entry name" value="Mob_Pre"/>
</dbReference>